<dbReference type="PANTHER" id="PTHR43708">
    <property type="entry name" value="CONSERVED EXPRESSED OXIDOREDUCTASE (EUROFUNG)"/>
    <property type="match status" value="1"/>
</dbReference>
<evidence type="ECO:0000313" key="3">
    <source>
        <dbReference type="EMBL" id="GHO46932.1"/>
    </source>
</evidence>
<accession>A0A8J3MSC1</accession>
<keyword evidence="4" id="KW-1185">Reference proteome</keyword>
<dbReference type="AlphaFoldDB" id="A0A8J3MSC1"/>
<dbReference type="InterPro" id="IPR055170">
    <property type="entry name" value="GFO_IDH_MocA-like_dom"/>
</dbReference>
<proteinExistence type="predicted"/>
<dbReference type="SUPFAM" id="SSF55347">
    <property type="entry name" value="Glyceraldehyde-3-phosphate dehydrogenase-like, C-terminal domain"/>
    <property type="match status" value="1"/>
</dbReference>
<evidence type="ECO:0000259" key="2">
    <source>
        <dbReference type="Pfam" id="PF22725"/>
    </source>
</evidence>
<dbReference type="InterPro" id="IPR051317">
    <property type="entry name" value="Gfo/Idh/MocA_oxidoreduct"/>
</dbReference>
<evidence type="ECO:0000313" key="4">
    <source>
        <dbReference type="Proteomes" id="UP000612362"/>
    </source>
</evidence>
<comment type="caution">
    <text evidence="3">The sequence shown here is derived from an EMBL/GenBank/DDBJ whole genome shotgun (WGS) entry which is preliminary data.</text>
</comment>
<dbReference type="RefSeq" id="WP_220196274.1">
    <property type="nucleotide sequence ID" value="NZ_BNJF01000002.1"/>
</dbReference>
<dbReference type="InterPro" id="IPR036291">
    <property type="entry name" value="NAD(P)-bd_dom_sf"/>
</dbReference>
<dbReference type="Gene3D" id="3.40.50.720">
    <property type="entry name" value="NAD(P)-binding Rossmann-like Domain"/>
    <property type="match status" value="1"/>
</dbReference>
<dbReference type="Gene3D" id="3.30.360.10">
    <property type="entry name" value="Dihydrodipicolinate Reductase, domain 2"/>
    <property type="match status" value="1"/>
</dbReference>
<dbReference type="EMBL" id="BNJF01000002">
    <property type="protein sequence ID" value="GHO46932.1"/>
    <property type="molecule type" value="Genomic_DNA"/>
</dbReference>
<evidence type="ECO:0000259" key="1">
    <source>
        <dbReference type="Pfam" id="PF01408"/>
    </source>
</evidence>
<dbReference type="SUPFAM" id="SSF51735">
    <property type="entry name" value="NAD(P)-binding Rossmann-fold domains"/>
    <property type="match status" value="1"/>
</dbReference>
<protein>
    <submittedName>
        <fullName evidence="3">Oxidoreductase</fullName>
    </submittedName>
</protein>
<name>A0A8J3MSC1_9CHLR</name>
<dbReference type="Pfam" id="PF22725">
    <property type="entry name" value="GFO_IDH_MocA_C3"/>
    <property type="match status" value="1"/>
</dbReference>
<feature type="domain" description="GFO/IDH/MocA-like oxidoreductase" evidence="2">
    <location>
        <begin position="134"/>
        <end position="248"/>
    </location>
</feature>
<dbReference type="GO" id="GO:0000166">
    <property type="term" value="F:nucleotide binding"/>
    <property type="evidence" value="ECO:0007669"/>
    <property type="project" value="InterPro"/>
</dbReference>
<feature type="domain" description="Gfo/Idh/MocA-like oxidoreductase N-terminal" evidence="1">
    <location>
        <begin position="4"/>
        <end position="123"/>
    </location>
</feature>
<dbReference type="InterPro" id="IPR000683">
    <property type="entry name" value="Gfo/Idh/MocA-like_OxRdtase_N"/>
</dbReference>
<reference evidence="3" key="1">
    <citation type="submission" date="2020-10" db="EMBL/GenBank/DDBJ databases">
        <title>Taxonomic study of unclassified bacteria belonging to the class Ktedonobacteria.</title>
        <authorList>
            <person name="Yabe S."/>
            <person name="Wang C.M."/>
            <person name="Zheng Y."/>
            <person name="Sakai Y."/>
            <person name="Cavaletti L."/>
            <person name="Monciardini P."/>
            <person name="Donadio S."/>
        </authorList>
    </citation>
    <scope>NUCLEOTIDE SEQUENCE</scope>
    <source>
        <strain evidence="3">SOSP1-1</strain>
    </source>
</reference>
<dbReference type="Pfam" id="PF01408">
    <property type="entry name" value="GFO_IDH_MocA"/>
    <property type="match status" value="1"/>
</dbReference>
<gene>
    <name evidence="3" type="ORF">KSX_50950</name>
</gene>
<organism evidence="3 4">
    <name type="scientific">Ktedonospora formicarum</name>
    <dbReference type="NCBI Taxonomy" id="2778364"/>
    <lineage>
        <taxon>Bacteria</taxon>
        <taxon>Bacillati</taxon>
        <taxon>Chloroflexota</taxon>
        <taxon>Ktedonobacteria</taxon>
        <taxon>Ktedonobacterales</taxon>
        <taxon>Ktedonobacteraceae</taxon>
        <taxon>Ktedonospora</taxon>
    </lineage>
</organism>
<dbReference type="Proteomes" id="UP000612362">
    <property type="component" value="Unassembled WGS sequence"/>
</dbReference>
<dbReference type="PANTHER" id="PTHR43708:SF8">
    <property type="entry name" value="OXIDOREDUCTASE"/>
    <property type="match status" value="1"/>
</dbReference>
<sequence>MKQFNIAVVGCGNVSHMHFDAYKDHLEQVRIVAACDTNRESMNEAHKKYGFEQGFTSLEAMIAQAQWDVAVVCTPTPVRKHVVTRLAAAGKHIFVEKPFADNYQDAQDMVNICAQAGVKLAVNQNFRYHYPFDMARKLITEGEIGRVMHIMHQDLMLRQDTGWRLQTKRHAMAVMGIHWLDGFRWIVGDEPVSIMAETRSSAAIECVGETEASVQVNFEKDVLASYLESFSSALARTETIILGEMGTLVLTYNDMCLYKLNDHSRPYKQWENPLRGPKKPEATFVGLNLLLASVEQGNEPANSGHDNLKTIALLDAAYRSAKTQRPVFFTGGVA</sequence>